<name>A0A7X3SHH2_9FIRM</name>
<organism evidence="1 2">
    <name type="scientific">Sporofaciens musculi</name>
    <dbReference type="NCBI Taxonomy" id="2681861"/>
    <lineage>
        <taxon>Bacteria</taxon>
        <taxon>Bacillati</taxon>
        <taxon>Bacillota</taxon>
        <taxon>Clostridia</taxon>
        <taxon>Lachnospirales</taxon>
        <taxon>Lachnospiraceae</taxon>
        <taxon>Sporofaciens</taxon>
    </lineage>
</organism>
<reference evidence="1 2" key="1">
    <citation type="submission" date="2019-12" db="EMBL/GenBank/DDBJ databases">
        <title>Sporaefaciens musculi gen. nov., sp. nov., a novel bacterium isolated from the caecum of an obese mouse.</title>
        <authorList>
            <person name="Rasmussen T.S."/>
            <person name="Streidl T."/>
            <person name="Hitch T.C.A."/>
            <person name="Wortmann E."/>
            <person name="Deptula P."/>
            <person name="Hansen M."/>
            <person name="Nielsen D.S."/>
            <person name="Clavel T."/>
            <person name="Vogensen F.K."/>
        </authorList>
    </citation>
    <scope>NUCLEOTIDE SEQUENCE [LARGE SCALE GENOMIC DNA]</scope>
    <source>
        <strain evidence="1 2">WCA-9-b2</strain>
    </source>
</reference>
<protein>
    <submittedName>
        <fullName evidence="1">Uncharacterized protein</fullName>
    </submittedName>
</protein>
<sequence length="74" mass="8841">MLTERGEELYWSFLEYGSMDESGKDLWRKRTETYIKKLVNKTDLSVLVTDTLDNSDFLGNELYFDLLNNYYIIL</sequence>
<evidence type="ECO:0000313" key="1">
    <source>
        <dbReference type="EMBL" id="MXP74126.1"/>
    </source>
</evidence>
<dbReference type="AlphaFoldDB" id="A0A7X3SHH2"/>
<dbReference type="RefSeq" id="WP_159749191.1">
    <property type="nucleotide sequence ID" value="NZ_WUQX01000001.1"/>
</dbReference>
<dbReference type="Proteomes" id="UP000460412">
    <property type="component" value="Unassembled WGS sequence"/>
</dbReference>
<accession>A0A7X3SHH2</accession>
<dbReference type="EMBL" id="WUQX01000001">
    <property type="protein sequence ID" value="MXP74126.1"/>
    <property type="molecule type" value="Genomic_DNA"/>
</dbReference>
<gene>
    <name evidence="1" type="ORF">GN277_01335</name>
</gene>
<comment type="caution">
    <text evidence="1">The sequence shown here is derived from an EMBL/GenBank/DDBJ whole genome shotgun (WGS) entry which is preliminary data.</text>
</comment>
<evidence type="ECO:0000313" key="2">
    <source>
        <dbReference type="Proteomes" id="UP000460412"/>
    </source>
</evidence>
<keyword evidence="2" id="KW-1185">Reference proteome</keyword>
<proteinExistence type="predicted"/>